<feature type="chain" id="PRO_5044267409" evidence="1">
    <location>
        <begin position="21"/>
        <end position="188"/>
    </location>
</feature>
<dbReference type="Pfam" id="PF16036">
    <property type="entry name" value="Chalcone_3"/>
    <property type="match status" value="1"/>
</dbReference>
<keyword evidence="1" id="KW-0732">Signal</keyword>
<sequence length="188" mass="20698">MNKIIATLILALSLSPFTFAAKVADVEIPDAIKAANTELKLNGAGVRTKWFMDIYVGGLYLPQQKQNPEEIIKADEPMAIKLHMVSGLVSSDKMKKATMEGFENSTHGNIDPIAEQIDEFMDIFSEEIKENDVFDLVYQPGKGVEVYKNGTLKSTIDGGLAFKEALFGIWLSDKPAQENLKQAMLGAK</sequence>
<dbReference type="RefSeq" id="WP_369602240.1">
    <property type="nucleotide sequence ID" value="NZ_CP154858.1"/>
</dbReference>
<dbReference type="EMBL" id="CP154858">
    <property type="protein sequence ID" value="XDT73246.1"/>
    <property type="molecule type" value="Genomic_DNA"/>
</dbReference>
<feature type="signal peptide" evidence="1">
    <location>
        <begin position="1"/>
        <end position="20"/>
    </location>
</feature>
<dbReference type="KEGG" id="tcd:AAIA72_04535"/>
<dbReference type="SUPFAM" id="SSF54626">
    <property type="entry name" value="Chalcone isomerase"/>
    <property type="match status" value="1"/>
</dbReference>
<evidence type="ECO:0000313" key="3">
    <source>
        <dbReference type="EMBL" id="XDT73246.1"/>
    </source>
</evidence>
<dbReference type="AlphaFoldDB" id="A0AB39UZN2"/>
<dbReference type="InterPro" id="IPR016088">
    <property type="entry name" value="Chalcone_isomerase_3-sand"/>
</dbReference>
<accession>A0AB39UZN2</accession>
<gene>
    <name evidence="3" type="ORF">AAIA72_04535</name>
</gene>
<evidence type="ECO:0000256" key="1">
    <source>
        <dbReference type="SAM" id="SignalP"/>
    </source>
</evidence>
<dbReference type="Gene3D" id="3.50.70.10">
    <property type="match status" value="1"/>
</dbReference>
<dbReference type="InterPro" id="IPR036298">
    <property type="entry name" value="Chalcone_isomerase_sf"/>
</dbReference>
<dbReference type="GO" id="GO:0016872">
    <property type="term" value="F:intramolecular lyase activity"/>
    <property type="evidence" value="ECO:0007669"/>
    <property type="project" value="InterPro"/>
</dbReference>
<feature type="domain" description="Chalcone isomerase" evidence="2">
    <location>
        <begin position="20"/>
        <end position="186"/>
    </location>
</feature>
<organism evidence="3">
    <name type="scientific">Thermohahella caldifontis</name>
    <dbReference type="NCBI Taxonomy" id="3142973"/>
    <lineage>
        <taxon>Bacteria</taxon>
        <taxon>Pseudomonadati</taxon>
        <taxon>Pseudomonadota</taxon>
        <taxon>Gammaproteobacteria</taxon>
        <taxon>Oceanospirillales</taxon>
        <taxon>Hahellaceae</taxon>
        <taxon>Thermohahella</taxon>
    </lineage>
</organism>
<proteinExistence type="predicted"/>
<evidence type="ECO:0000259" key="2">
    <source>
        <dbReference type="Pfam" id="PF16036"/>
    </source>
</evidence>
<protein>
    <submittedName>
        <fullName evidence="3">Chalcone isomerase family protein</fullName>
    </submittedName>
</protein>
<name>A0AB39UZN2_9GAMM</name>
<dbReference type="InterPro" id="IPR016087">
    <property type="entry name" value="Chalcone_isomerase"/>
</dbReference>
<reference evidence="3" key="1">
    <citation type="submission" date="2024-05" db="EMBL/GenBank/DDBJ databases">
        <title>Genome sequencing of novel strain.</title>
        <authorList>
            <person name="Ganbat D."/>
            <person name="Ganbat S."/>
            <person name="Lee S.-J."/>
        </authorList>
    </citation>
    <scope>NUCLEOTIDE SEQUENCE</scope>
    <source>
        <strain evidence="3">SMD15-11</strain>
    </source>
</reference>
<keyword evidence="3" id="KW-0413">Isomerase</keyword>